<gene>
    <name evidence="21" type="ORF">CNMCM5793_005473</name>
    <name evidence="22" type="ORF">CNMCM6106_005877</name>
</gene>
<dbReference type="Proteomes" id="UP000630445">
    <property type="component" value="Unassembled WGS sequence"/>
</dbReference>
<name>A0A8H6V2G5_9EURO</name>
<feature type="compositionally biased region" description="Basic residues" evidence="17">
    <location>
        <begin position="611"/>
        <end position="621"/>
    </location>
</feature>
<evidence type="ECO:0000256" key="11">
    <source>
        <dbReference type="ARBA" id="ARBA00024357"/>
    </source>
</evidence>
<dbReference type="EMBL" id="JACBAF010001926">
    <property type="protein sequence ID" value="KAF7171515.1"/>
    <property type="molecule type" value="Genomic_DNA"/>
</dbReference>
<dbReference type="GO" id="GO:0005524">
    <property type="term" value="F:ATP binding"/>
    <property type="evidence" value="ECO:0007669"/>
    <property type="project" value="UniProtKB-UniRule"/>
</dbReference>
<evidence type="ECO:0000256" key="4">
    <source>
        <dbReference type="ARBA" id="ARBA00022741"/>
    </source>
</evidence>
<comment type="subcellular location">
    <subcellularLocation>
        <location evidence="1">Nucleus</location>
        <location evidence="1">Nucleolus</location>
    </subcellularLocation>
</comment>
<keyword evidence="9" id="KW-0539">Nucleus</keyword>
<evidence type="ECO:0000256" key="10">
    <source>
        <dbReference type="ARBA" id="ARBA00024310"/>
    </source>
</evidence>
<dbReference type="EC" id="3.6.4.13" evidence="16"/>
<keyword evidence="5 15" id="KW-0378">Hydrolase</keyword>
<evidence type="ECO:0000259" key="19">
    <source>
        <dbReference type="PROSITE" id="PS51194"/>
    </source>
</evidence>
<keyword evidence="8 16" id="KW-0694">RNA-binding</keyword>
<dbReference type="GO" id="GO:0006364">
    <property type="term" value="P:rRNA processing"/>
    <property type="evidence" value="ECO:0007669"/>
    <property type="project" value="UniProtKB-KW"/>
</dbReference>
<dbReference type="PANTHER" id="PTHR24031">
    <property type="entry name" value="RNA HELICASE"/>
    <property type="match status" value="1"/>
</dbReference>
<dbReference type="FunFam" id="3.40.50.300:FF:000460">
    <property type="entry name" value="RNA helicase"/>
    <property type="match status" value="1"/>
</dbReference>
<evidence type="ECO:0000256" key="9">
    <source>
        <dbReference type="ARBA" id="ARBA00023242"/>
    </source>
</evidence>
<evidence type="ECO:0000256" key="14">
    <source>
        <dbReference type="PROSITE-ProRule" id="PRU00552"/>
    </source>
</evidence>
<dbReference type="CDD" id="cd17942">
    <property type="entry name" value="DEADc_DDX18"/>
    <property type="match status" value="1"/>
</dbReference>
<comment type="catalytic activity">
    <reaction evidence="13 16">
        <text>ATP + H2O = ADP + phosphate + H(+)</text>
        <dbReference type="Rhea" id="RHEA:13065"/>
        <dbReference type="ChEBI" id="CHEBI:15377"/>
        <dbReference type="ChEBI" id="CHEBI:15378"/>
        <dbReference type="ChEBI" id="CHEBI:30616"/>
        <dbReference type="ChEBI" id="CHEBI:43474"/>
        <dbReference type="ChEBI" id="CHEBI:456216"/>
        <dbReference type="EC" id="3.6.4.13"/>
    </reaction>
</comment>
<dbReference type="GO" id="GO:0005730">
    <property type="term" value="C:nucleolus"/>
    <property type="evidence" value="ECO:0007669"/>
    <property type="project" value="UniProtKB-SubCell"/>
</dbReference>
<dbReference type="InterPro" id="IPR014014">
    <property type="entry name" value="RNA_helicase_DEAD_Q_motif"/>
</dbReference>
<sequence length="621" mass="69178">MPGPVDTAKSITKKRKRKHGGSTRAAETDDATTHPAIENGAVTDPPAKSEDIKKAKKNGGDKSTKKRKVSHASSDEDNESEEEQVAPAQADGDSDNNEEDDEEQSEAENGDTGDKENAESADLPSADALRLPTVDGEPQKFTELGLSEKTLKAINDMGFESMTEIQRRTIPPLLAGRDVLGAAKTGSGKTLSFLIPAVEMLSALRFKPRNGTGVIVVSPTRELALQIFGVARELCQYHSQTYGIVIGGANRRAEAEKLMKGVNLLIATPGRLLDHLQNTQGFIFKNLKTLVIDEADRILEVGFEDEMRQIVKILPSEERQTMLFSATQTTKVEDLARISLRPGPLYINVDHRKEHSTVEGLEQGYVVCDADKRFLLLFSFLKRNLKKKIIVFFSSCNCVKYHAELLNYIDLPVLELHGKQKQQKRTNTFFEFCNAKQGTLICTDVAARGLDIPAVDWIIQFDPPDDPRDYIHRVGRTARGANAKGRSLMFLQPSEVGFLKHLKEARVPVVEFEFPAHKIVNVQSQLEKLIGQNYYLNKSAKEGYRSYLQAYASHSLRSVFDVHKLDLVKVAKGFGFATPPRIDIQLGASLSRDKKQQQQGRRNYGSQPHSKGLKFKRKHDD</sequence>
<evidence type="ECO:0000256" key="12">
    <source>
        <dbReference type="ARBA" id="ARBA00024365"/>
    </source>
</evidence>
<feature type="region of interest" description="Disordered" evidence="17">
    <location>
        <begin position="587"/>
        <end position="621"/>
    </location>
</feature>
<dbReference type="SUPFAM" id="SSF52540">
    <property type="entry name" value="P-loop containing nucleoside triphosphate hydrolases"/>
    <property type="match status" value="2"/>
</dbReference>
<dbReference type="AlphaFoldDB" id="A0A8H6V2G5"/>
<feature type="domain" description="DEAD-box RNA helicase Q" evidence="20">
    <location>
        <begin position="139"/>
        <end position="167"/>
    </location>
</feature>
<accession>A0A8H6V2G5</accession>
<dbReference type="GO" id="GO:0016787">
    <property type="term" value="F:hydrolase activity"/>
    <property type="evidence" value="ECO:0007669"/>
    <property type="project" value="UniProtKB-KW"/>
</dbReference>
<dbReference type="GO" id="GO:0003724">
    <property type="term" value="F:RNA helicase activity"/>
    <property type="evidence" value="ECO:0007669"/>
    <property type="project" value="UniProtKB-EC"/>
</dbReference>
<feature type="compositionally biased region" description="Acidic residues" evidence="17">
    <location>
        <begin position="92"/>
        <end position="111"/>
    </location>
</feature>
<dbReference type="FunFam" id="3.40.50.300:FF:000379">
    <property type="entry name" value="RNA helicase"/>
    <property type="match status" value="1"/>
</dbReference>
<dbReference type="SMART" id="SM00487">
    <property type="entry name" value="DEXDc"/>
    <property type="match status" value="1"/>
</dbReference>
<dbReference type="PROSITE" id="PS51192">
    <property type="entry name" value="HELICASE_ATP_BIND_1"/>
    <property type="match status" value="1"/>
</dbReference>
<reference evidence="22" key="1">
    <citation type="submission" date="2020-06" db="EMBL/GenBank/DDBJ databases">
        <title>Draft genome sequences of strains closely related to Aspergillus parafelis and Aspergillus hiratsukae.</title>
        <authorList>
            <person name="Dos Santos R.A.C."/>
            <person name="Rivero-Menendez O."/>
            <person name="Steenwyk J.L."/>
            <person name="Mead M.E."/>
            <person name="Goldman G.H."/>
            <person name="Alastruey-Izquierdo A."/>
            <person name="Rokas A."/>
        </authorList>
    </citation>
    <scope>NUCLEOTIDE SEQUENCE</scope>
    <source>
        <strain evidence="21">CNM-CM5793</strain>
        <strain evidence="22">CNM-CM6106</strain>
    </source>
</reference>
<dbReference type="InterPro" id="IPR014001">
    <property type="entry name" value="Helicase_ATP-bd"/>
</dbReference>
<keyword evidence="3" id="KW-0698">rRNA processing</keyword>
<keyword evidence="6 15" id="KW-0347">Helicase</keyword>
<feature type="compositionally biased region" description="Polar residues" evidence="17">
    <location>
        <begin position="597"/>
        <end position="609"/>
    </location>
</feature>
<dbReference type="InterPro" id="IPR044773">
    <property type="entry name" value="DDX18/Has1_DEADc"/>
</dbReference>
<comment type="subunit">
    <text evidence="12">Associates in the nucleolus with the 60S and pre-60S ribosomal subunits.</text>
</comment>
<evidence type="ECO:0000256" key="1">
    <source>
        <dbReference type="ARBA" id="ARBA00004604"/>
    </source>
</evidence>
<evidence type="ECO:0000256" key="15">
    <source>
        <dbReference type="RuleBase" id="RU000492"/>
    </source>
</evidence>
<evidence type="ECO:0000313" key="21">
    <source>
        <dbReference type="EMBL" id="KAF7133947.1"/>
    </source>
</evidence>
<evidence type="ECO:0000256" key="13">
    <source>
        <dbReference type="ARBA" id="ARBA00047984"/>
    </source>
</evidence>
<dbReference type="PROSITE" id="PS51195">
    <property type="entry name" value="Q_MOTIF"/>
    <property type="match status" value="1"/>
</dbReference>
<keyword evidence="2" id="KW-0690">Ribosome biogenesis</keyword>
<dbReference type="Pfam" id="PF00271">
    <property type="entry name" value="Helicase_C"/>
    <property type="match status" value="1"/>
</dbReference>
<comment type="similarity">
    <text evidence="11">Belongs to the DEAD box helicase family. DDX18/HAS1 subfamily.</text>
</comment>
<evidence type="ECO:0000256" key="5">
    <source>
        <dbReference type="ARBA" id="ARBA00022801"/>
    </source>
</evidence>
<feature type="short sequence motif" description="Q motif" evidence="14">
    <location>
        <begin position="139"/>
        <end position="167"/>
    </location>
</feature>
<dbReference type="OrthoDB" id="10259640at2759"/>
<dbReference type="Proteomes" id="UP000662466">
    <property type="component" value="Unassembled WGS sequence"/>
</dbReference>
<feature type="domain" description="Helicase C-terminal" evidence="19">
    <location>
        <begin position="360"/>
        <end position="530"/>
    </location>
</feature>
<comment type="function">
    <text evidence="16">RNA helicase.</text>
</comment>
<evidence type="ECO:0000256" key="17">
    <source>
        <dbReference type="SAM" id="MobiDB-lite"/>
    </source>
</evidence>
<evidence type="ECO:0000256" key="3">
    <source>
        <dbReference type="ARBA" id="ARBA00022552"/>
    </source>
</evidence>
<evidence type="ECO:0000313" key="24">
    <source>
        <dbReference type="Proteomes" id="UP000662466"/>
    </source>
</evidence>
<evidence type="ECO:0000259" key="18">
    <source>
        <dbReference type="PROSITE" id="PS51192"/>
    </source>
</evidence>
<feature type="compositionally biased region" description="Basic residues" evidence="17">
    <location>
        <begin position="11"/>
        <end position="21"/>
    </location>
</feature>
<dbReference type="PROSITE" id="PS00039">
    <property type="entry name" value="DEAD_ATP_HELICASE"/>
    <property type="match status" value="1"/>
</dbReference>
<organism evidence="22 24">
    <name type="scientific">Aspergillus hiratsukae</name>
    <dbReference type="NCBI Taxonomy" id="1194566"/>
    <lineage>
        <taxon>Eukaryota</taxon>
        <taxon>Fungi</taxon>
        <taxon>Dikarya</taxon>
        <taxon>Ascomycota</taxon>
        <taxon>Pezizomycotina</taxon>
        <taxon>Eurotiomycetes</taxon>
        <taxon>Eurotiomycetidae</taxon>
        <taxon>Eurotiales</taxon>
        <taxon>Aspergillaceae</taxon>
        <taxon>Aspergillus</taxon>
        <taxon>Aspergillus subgen. Fumigati</taxon>
    </lineage>
</organism>
<dbReference type="PROSITE" id="PS51194">
    <property type="entry name" value="HELICASE_CTER"/>
    <property type="match status" value="1"/>
</dbReference>
<evidence type="ECO:0000256" key="2">
    <source>
        <dbReference type="ARBA" id="ARBA00022517"/>
    </source>
</evidence>
<comment type="caution">
    <text evidence="22">The sequence shown here is derived from an EMBL/GenBank/DDBJ whole genome shotgun (WGS) entry which is preliminary data.</text>
</comment>
<dbReference type="CDD" id="cd18787">
    <property type="entry name" value="SF2_C_DEAD"/>
    <property type="match status" value="1"/>
</dbReference>
<evidence type="ECO:0000256" key="8">
    <source>
        <dbReference type="ARBA" id="ARBA00022884"/>
    </source>
</evidence>
<comment type="function">
    <text evidence="10">ATP-dependent RNA helicase involved in 40S ribosomal subunit biogenesis. Required for the processing and cleavage of 35S pre-rRNA at sites A0, A1, and A2, leading to mature 18S rRNA.</text>
</comment>
<dbReference type="InterPro" id="IPR011545">
    <property type="entry name" value="DEAD/DEAH_box_helicase_dom"/>
</dbReference>
<dbReference type="InterPro" id="IPR027417">
    <property type="entry name" value="P-loop_NTPase"/>
</dbReference>
<evidence type="ECO:0000256" key="6">
    <source>
        <dbReference type="ARBA" id="ARBA00022806"/>
    </source>
</evidence>
<dbReference type="InterPro" id="IPR000629">
    <property type="entry name" value="RNA-helicase_DEAD-box_CS"/>
</dbReference>
<dbReference type="SMART" id="SM00490">
    <property type="entry name" value="HELICc"/>
    <property type="match status" value="1"/>
</dbReference>
<dbReference type="GO" id="GO:0003723">
    <property type="term" value="F:RNA binding"/>
    <property type="evidence" value="ECO:0007669"/>
    <property type="project" value="UniProtKB-UniRule"/>
</dbReference>
<feature type="compositionally biased region" description="Basic and acidic residues" evidence="17">
    <location>
        <begin position="47"/>
        <end position="63"/>
    </location>
</feature>
<dbReference type="SMART" id="SM01178">
    <property type="entry name" value="DUF4217"/>
    <property type="match status" value="1"/>
</dbReference>
<dbReference type="InterPro" id="IPR001650">
    <property type="entry name" value="Helicase_C-like"/>
</dbReference>
<keyword evidence="7 15" id="KW-0067">ATP-binding</keyword>
<dbReference type="Gene3D" id="3.40.50.300">
    <property type="entry name" value="P-loop containing nucleotide triphosphate hydrolases"/>
    <property type="match status" value="2"/>
</dbReference>
<comment type="domain">
    <text evidence="16">The Q motif is unique to and characteristic of the DEAD box family of RNA helicases and controls ATP binding and hydrolysis.</text>
</comment>
<feature type="region of interest" description="Disordered" evidence="17">
    <location>
        <begin position="1"/>
        <end position="135"/>
    </location>
</feature>
<evidence type="ECO:0000313" key="22">
    <source>
        <dbReference type="EMBL" id="KAF7171515.1"/>
    </source>
</evidence>
<dbReference type="Pfam" id="PF13959">
    <property type="entry name" value="CTE_SPB4"/>
    <property type="match status" value="1"/>
</dbReference>
<feature type="domain" description="Helicase ATP-binding" evidence="18">
    <location>
        <begin position="170"/>
        <end position="346"/>
    </location>
</feature>
<proteinExistence type="inferred from homology"/>
<evidence type="ECO:0000259" key="20">
    <source>
        <dbReference type="PROSITE" id="PS51195"/>
    </source>
</evidence>
<evidence type="ECO:0000313" key="23">
    <source>
        <dbReference type="Proteomes" id="UP000630445"/>
    </source>
</evidence>
<dbReference type="EMBL" id="JACBAD010001790">
    <property type="protein sequence ID" value="KAF7133947.1"/>
    <property type="molecule type" value="Genomic_DNA"/>
</dbReference>
<keyword evidence="4 15" id="KW-0547">Nucleotide-binding</keyword>
<evidence type="ECO:0000256" key="16">
    <source>
        <dbReference type="RuleBase" id="RU365068"/>
    </source>
</evidence>
<dbReference type="InterPro" id="IPR025313">
    <property type="entry name" value="SPB4-like_CTE"/>
</dbReference>
<protein>
    <recommendedName>
        <fullName evidence="16">ATP-dependent RNA helicase</fullName>
        <ecNumber evidence="16">3.6.4.13</ecNumber>
    </recommendedName>
</protein>
<keyword evidence="23" id="KW-1185">Reference proteome</keyword>
<dbReference type="Pfam" id="PF00270">
    <property type="entry name" value="DEAD"/>
    <property type="match status" value="1"/>
</dbReference>
<evidence type="ECO:0000256" key="7">
    <source>
        <dbReference type="ARBA" id="ARBA00022840"/>
    </source>
</evidence>
<feature type="compositionally biased region" description="Acidic residues" evidence="17">
    <location>
        <begin position="75"/>
        <end position="84"/>
    </location>
</feature>